<dbReference type="PANTHER" id="PTHR46179:SF13">
    <property type="entry name" value="C2H2-TYPE DOMAIN-CONTAINING PROTEIN"/>
    <property type="match status" value="1"/>
</dbReference>
<dbReference type="OrthoDB" id="6077919at2759"/>
<dbReference type="GO" id="GO:0008270">
    <property type="term" value="F:zinc ion binding"/>
    <property type="evidence" value="ECO:0007669"/>
    <property type="project" value="UniProtKB-KW"/>
</dbReference>
<dbReference type="PROSITE" id="PS50157">
    <property type="entry name" value="ZINC_FINGER_C2H2_2"/>
    <property type="match status" value="1"/>
</dbReference>
<evidence type="ECO:0000256" key="3">
    <source>
        <dbReference type="ARBA" id="ARBA00022771"/>
    </source>
</evidence>
<dbReference type="PANTHER" id="PTHR46179">
    <property type="entry name" value="ZINC FINGER PROTEIN"/>
    <property type="match status" value="1"/>
</dbReference>
<evidence type="ECO:0000313" key="11">
    <source>
        <dbReference type="Proteomes" id="UP000660729"/>
    </source>
</evidence>
<evidence type="ECO:0000259" key="9">
    <source>
        <dbReference type="PROSITE" id="PS50157"/>
    </source>
</evidence>
<proteinExistence type="predicted"/>
<keyword evidence="3 8" id="KW-0863">Zinc-finger</keyword>
<keyword evidence="2" id="KW-0479">Metal-binding</keyword>
<evidence type="ECO:0000256" key="4">
    <source>
        <dbReference type="ARBA" id="ARBA00022833"/>
    </source>
</evidence>
<name>A0A8H6RI99_9PEZI</name>
<evidence type="ECO:0000256" key="6">
    <source>
        <dbReference type="ARBA" id="ARBA00023163"/>
    </source>
</evidence>
<evidence type="ECO:0000313" key="10">
    <source>
        <dbReference type="EMBL" id="KAF7190536.1"/>
    </source>
</evidence>
<dbReference type="Gene3D" id="3.30.160.60">
    <property type="entry name" value="Classic Zinc Finger"/>
    <property type="match status" value="1"/>
</dbReference>
<sequence>MDTYEFALAMSESDKTAECAFAANALGDFVDCAPEGWFLDLAVAPQDTTKNKPQPPCTVCNRISRNASDAERPMRIHTRPFVCEEAGCKVVRGFASKNDLERHKKTVHFMMPEAGPKAWYVCPVGGFDKCMKLWPRKDNLRVHMRRQHGADGSQDVIVVDL</sequence>
<dbReference type="GO" id="GO:0006357">
    <property type="term" value="P:regulation of transcription by RNA polymerase II"/>
    <property type="evidence" value="ECO:0007669"/>
    <property type="project" value="TreeGrafter"/>
</dbReference>
<evidence type="ECO:0000256" key="7">
    <source>
        <dbReference type="ARBA" id="ARBA00023242"/>
    </source>
</evidence>
<gene>
    <name evidence="10" type="ORF">HII31_08250</name>
</gene>
<dbReference type="InterPro" id="IPR013087">
    <property type="entry name" value="Znf_C2H2_type"/>
</dbReference>
<evidence type="ECO:0000256" key="5">
    <source>
        <dbReference type="ARBA" id="ARBA00023015"/>
    </source>
</evidence>
<accession>A0A8H6RI99</accession>
<evidence type="ECO:0000256" key="1">
    <source>
        <dbReference type="ARBA" id="ARBA00004123"/>
    </source>
</evidence>
<protein>
    <recommendedName>
        <fullName evidence="9">C2H2-type domain-containing protein</fullName>
    </recommendedName>
</protein>
<dbReference type="SMART" id="SM00355">
    <property type="entry name" value="ZnF_C2H2"/>
    <property type="match status" value="3"/>
</dbReference>
<comment type="caution">
    <text evidence="10">The sequence shown here is derived from an EMBL/GenBank/DDBJ whole genome shotgun (WGS) entry which is preliminary data.</text>
</comment>
<keyword evidence="6" id="KW-0804">Transcription</keyword>
<evidence type="ECO:0000256" key="2">
    <source>
        <dbReference type="ARBA" id="ARBA00022723"/>
    </source>
</evidence>
<dbReference type="EMBL" id="JABCIY010000169">
    <property type="protein sequence ID" value="KAF7190536.1"/>
    <property type="molecule type" value="Genomic_DNA"/>
</dbReference>
<dbReference type="GO" id="GO:0005634">
    <property type="term" value="C:nucleus"/>
    <property type="evidence" value="ECO:0007669"/>
    <property type="project" value="UniProtKB-SubCell"/>
</dbReference>
<keyword evidence="7" id="KW-0539">Nucleus</keyword>
<dbReference type="AlphaFoldDB" id="A0A8H6RI99"/>
<dbReference type="Proteomes" id="UP000660729">
    <property type="component" value="Unassembled WGS sequence"/>
</dbReference>
<comment type="subcellular location">
    <subcellularLocation>
        <location evidence="1">Nucleus</location>
    </subcellularLocation>
</comment>
<keyword evidence="5" id="KW-0805">Transcription regulation</keyword>
<organism evidence="10 11">
    <name type="scientific">Pseudocercospora fuligena</name>
    <dbReference type="NCBI Taxonomy" id="685502"/>
    <lineage>
        <taxon>Eukaryota</taxon>
        <taxon>Fungi</taxon>
        <taxon>Dikarya</taxon>
        <taxon>Ascomycota</taxon>
        <taxon>Pezizomycotina</taxon>
        <taxon>Dothideomycetes</taxon>
        <taxon>Dothideomycetidae</taxon>
        <taxon>Mycosphaerellales</taxon>
        <taxon>Mycosphaerellaceae</taxon>
        <taxon>Pseudocercospora</taxon>
    </lineage>
</organism>
<dbReference type="InterPro" id="IPR051061">
    <property type="entry name" value="Zinc_finger_trans_reg"/>
</dbReference>
<feature type="domain" description="C2H2-type" evidence="9">
    <location>
        <begin position="120"/>
        <end position="153"/>
    </location>
</feature>
<reference evidence="10" key="1">
    <citation type="submission" date="2020-04" db="EMBL/GenBank/DDBJ databases">
        <title>Draft genome resource of the tomato pathogen Pseudocercospora fuligena.</title>
        <authorList>
            <person name="Zaccaron A."/>
        </authorList>
    </citation>
    <scope>NUCLEOTIDE SEQUENCE</scope>
    <source>
        <strain evidence="10">PF001</strain>
    </source>
</reference>
<keyword evidence="4" id="KW-0862">Zinc</keyword>
<keyword evidence="11" id="KW-1185">Reference proteome</keyword>
<evidence type="ECO:0000256" key="8">
    <source>
        <dbReference type="PROSITE-ProRule" id="PRU00042"/>
    </source>
</evidence>